<keyword evidence="1" id="KW-1133">Transmembrane helix</keyword>
<organism evidence="2 3">
    <name type="scientific">Helianthus annuus</name>
    <name type="common">Common sunflower</name>
    <dbReference type="NCBI Taxonomy" id="4232"/>
    <lineage>
        <taxon>Eukaryota</taxon>
        <taxon>Viridiplantae</taxon>
        <taxon>Streptophyta</taxon>
        <taxon>Embryophyta</taxon>
        <taxon>Tracheophyta</taxon>
        <taxon>Spermatophyta</taxon>
        <taxon>Magnoliopsida</taxon>
        <taxon>eudicotyledons</taxon>
        <taxon>Gunneridae</taxon>
        <taxon>Pentapetalae</taxon>
        <taxon>asterids</taxon>
        <taxon>campanulids</taxon>
        <taxon>Asterales</taxon>
        <taxon>Asteraceae</taxon>
        <taxon>Asteroideae</taxon>
        <taxon>Heliantheae alliance</taxon>
        <taxon>Heliantheae</taxon>
        <taxon>Helianthus</taxon>
    </lineage>
</organism>
<evidence type="ECO:0000256" key="1">
    <source>
        <dbReference type="SAM" id="Phobius"/>
    </source>
</evidence>
<evidence type="ECO:0000313" key="2">
    <source>
        <dbReference type="EMBL" id="KAF5806223.1"/>
    </source>
</evidence>
<sequence length="234" mass="25355">MTFNESSMEQTICIVKAIQILHFLNPPSMGISGPSSKSHIIFGSHVKFSCYSRSWEMSLYLIPKAMSFLKNIIRSLLNGTLLTMLNPLAWVMGVAAIMAIALANGRVTDLKFSTVFKYATTSIAISSLYMLVNHLIGSFRTSGIGVALSGPDGGCPPNCCITCSGCSSTLLTIADACVMLIGEGCFTHLCLYMSLLNPTSTSEVMLCTCRNGSIFPKDSFDFGREESRFQNPSH</sequence>
<dbReference type="AlphaFoldDB" id="A0A9K3J0B5"/>
<name>A0A9K3J0B5_HELAN</name>
<keyword evidence="1" id="KW-0812">Transmembrane</keyword>
<feature type="transmembrane region" description="Helical" evidence="1">
    <location>
        <begin position="76"/>
        <end position="103"/>
    </location>
</feature>
<keyword evidence="1" id="KW-0472">Membrane</keyword>
<accession>A0A9K3J0B5</accession>
<dbReference type="EMBL" id="MNCJ02000320">
    <property type="protein sequence ID" value="KAF5806223.1"/>
    <property type="molecule type" value="Genomic_DNA"/>
</dbReference>
<reference evidence="2" key="1">
    <citation type="journal article" date="2017" name="Nature">
        <title>The sunflower genome provides insights into oil metabolism, flowering and Asterid evolution.</title>
        <authorList>
            <person name="Badouin H."/>
            <person name="Gouzy J."/>
            <person name="Grassa C.J."/>
            <person name="Murat F."/>
            <person name="Staton S.E."/>
            <person name="Cottret L."/>
            <person name="Lelandais-Briere C."/>
            <person name="Owens G.L."/>
            <person name="Carrere S."/>
            <person name="Mayjonade B."/>
            <person name="Legrand L."/>
            <person name="Gill N."/>
            <person name="Kane N.C."/>
            <person name="Bowers J.E."/>
            <person name="Hubner S."/>
            <person name="Bellec A."/>
            <person name="Berard A."/>
            <person name="Berges H."/>
            <person name="Blanchet N."/>
            <person name="Boniface M.C."/>
            <person name="Brunel D."/>
            <person name="Catrice O."/>
            <person name="Chaidir N."/>
            <person name="Claudel C."/>
            <person name="Donnadieu C."/>
            <person name="Faraut T."/>
            <person name="Fievet G."/>
            <person name="Helmstetter N."/>
            <person name="King M."/>
            <person name="Knapp S.J."/>
            <person name="Lai Z."/>
            <person name="Le Paslier M.C."/>
            <person name="Lippi Y."/>
            <person name="Lorenzon L."/>
            <person name="Mandel J.R."/>
            <person name="Marage G."/>
            <person name="Marchand G."/>
            <person name="Marquand E."/>
            <person name="Bret-Mestries E."/>
            <person name="Morien E."/>
            <person name="Nambeesan S."/>
            <person name="Nguyen T."/>
            <person name="Pegot-Espagnet P."/>
            <person name="Pouilly N."/>
            <person name="Raftis F."/>
            <person name="Sallet E."/>
            <person name="Schiex T."/>
            <person name="Thomas J."/>
            <person name="Vandecasteele C."/>
            <person name="Vares D."/>
            <person name="Vear F."/>
            <person name="Vautrin S."/>
            <person name="Crespi M."/>
            <person name="Mangin B."/>
            <person name="Burke J.M."/>
            <person name="Salse J."/>
            <person name="Munos S."/>
            <person name="Vincourt P."/>
            <person name="Rieseberg L.H."/>
            <person name="Langlade N.B."/>
        </authorList>
    </citation>
    <scope>NUCLEOTIDE SEQUENCE</scope>
    <source>
        <tissue evidence="2">Leaves</tissue>
    </source>
</reference>
<dbReference type="Proteomes" id="UP000215914">
    <property type="component" value="Unassembled WGS sequence"/>
</dbReference>
<reference evidence="2" key="2">
    <citation type="submission" date="2020-06" db="EMBL/GenBank/DDBJ databases">
        <title>Helianthus annuus Genome sequencing and assembly Release 2.</title>
        <authorList>
            <person name="Gouzy J."/>
            <person name="Langlade N."/>
            <person name="Munos S."/>
        </authorList>
    </citation>
    <scope>NUCLEOTIDE SEQUENCE</scope>
    <source>
        <tissue evidence="2">Leaves</tissue>
    </source>
</reference>
<proteinExistence type="predicted"/>
<protein>
    <submittedName>
        <fullName evidence="2">Uncharacterized protein</fullName>
    </submittedName>
</protein>
<comment type="caution">
    <text evidence="2">The sequence shown here is derived from an EMBL/GenBank/DDBJ whole genome shotgun (WGS) entry which is preliminary data.</text>
</comment>
<dbReference type="Gramene" id="mRNA:HanXRQr2_Chr05g0218831">
    <property type="protein sequence ID" value="mRNA:HanXRQr2_Chr05g0218831"/>
    <property type="gene ID" value="HanXRQr2_Chr05g0218831"/>
</dbReference>
<keyword evidence="3" id="KW-1185">Reference proteome</keyword>
<evidence type="ECO:0000313" key="3">
    <source>
        <dbReference type="Proteomes" id="UP000215914"/>
    </source>
</evidence>
<feature type="transmembrane region" description="Helical" evidence="1">
    <location>
        <begin position="115"/>
        <end position="132"/>
    </location>
</feature>
<gene>
    <name evidence="2" type="ORF">HanXRQr2_Chr05g0218831</name>
</gene>